<dbReference type="EMBL" id="BKCP01005627">
    <property type="protein sequence ID" value="GER39276.1"/>
    <property type="molecule type" value="Genomic_DNA"/>
</dbReference>
<keyword evidence="3" id="KW-1185">Reference proteome</keyword>
<dbReference type="Proteomes" id="UP000325081">
    <property type="component" value="Unassembled WGS sequence"/>
</dbReference>
<evidence type="ECO:0000313" key="3">
    <source>
        <dbReference type="Proteomes" id="UP000325081"/>
    </source>
</evidence>
<dbReference type="AlphaFoldDB" id="A0A5A7Q317"/>
<gene>
    <name evidence="2" type="ORF">STAS_15887</name>
</gene>
<evidence type="ECO:0000313" key="2">
    <source>
        <dbReference type="EMBL" id="GER39276.1"/>
    </source>
</evidence>
<reference evidence="3" key="1">
    <citation type="journal article" date="2019" name="Curr. Biol.">
        <title>Genome Sequence of Striga asiatica Provides Insight into the Evolution of Plant Parasitism.</title>
        <authorList>
            <person name="Yoshida S."/>
            <person name="Kim S."/>
            <person name="Wafula E.K."/>
            <person name="Tanskanen J."/>
            <person name="Kim Y.M."/>
            <person name="Honaas L."/>
            <person name="Yang Z."/>
            <person name="Spallek T."/>
            <person name="Conn C.E."/>
            <person name="Ichihashi Y."/>
            <person name="Cheong K."/>
            <person name="Cui S."/>
            <person name="Der J.P."/>
            <person name="Gundlach H."/>
            <person name="Jiao Y."/>
            <person name="Hori C."/>
            <person name="Ishida J.K."/>
            <person name="Kasahara H."/>
            <person name="Kiba T."/>
            <person name="Kim M.S."/>
            <person name="Koo N."/>
            <person name="Laohavisit A."/>
            <person name="Lee Y.H."/>
            <person name="Lumba S."/>
            <person name="McCourt P."/>
            <person name="Mortimer J.C."/>
            <person name="Mutuku J.M."/>
            <person name="Nomura T."/>
            <person name="Sasaki-Sekimoto Y."/>
            <person name="Seto Y."/>
            <person name="Wang Y."/>
            <person name="Wakatake T."/>
            <person name="Sakakibara H."/>
            <person name="Demura T."/>
            <person name="Yamaguchi S."/>
            <person name="Yoneyama K."/>
            <person name="Manabe R.I."/>
            <person name="Nelson D.C."/>
            <person name="Schulman A.H."/>
            <person name="Timko M.P."/>
            <person name="dePamphilis C.W."/>
            <person name="Choi D."/>
            <person name="Shirasu K."/>
        </authorList>
    </citation>
    <scope>NUCLEOTIDE SEQUENCE [LARGE SCALE GENOMIC DNA]</scope>
    <source>
        <strain evidence="3">cv. UVA1</strain>
    </source>
</reference>
<protein>
    <submittedName>
        <fullName evidence="2">DNAJ heat shock N-terminal domain-containing protein</fullName>
    </submittedName>
</protein>
<feature type="region of interest" description="Disordered" evidence="1">
    <location>
        <begin position="27"/>
        <end position="56"/>
    </location>
</feature>
<accession>A0A5A7Q317</accession>
<proteinExistence type="predicted"/>
<comment type="caution">
    <text evidence="2">The sequence shown here is derived from an EMBL/GenBank/DDBJ whole genome shotgun (WGS) entry which is preliminary data.</text>
</comment>
<sequence length="109" mass="11597">MESSAVRRVTRVLSPTTSFTTALFSDFSSESSSSSSSRTAISTPLSTTSKSGNNSWSSPFFKGSSRFSSSISFIPSVAVIILGLGTLNEVLECFLANEGELFGLEPWPL</sequence>
<evidence type="ECO:0000256" key="1">
    <source>
        <dbReference type="SAM" id="MobiDB-lite"/>
    </source>
</evidence>
<feature type="compositionally biased region" description="Low complexity" evidence="1">
    <location>
        <begin position="28"/>
        <end position="37"/>
    </location>
</feature>
<feature type="compositionally biased region" description="Polar residues" evidence="1">
    <location>
        <begin position="38"/>
        <end position="56"/>
    </location>
</feature>
<keyword evidence="2" id="KW-0346">Stress response</keyword>
<name>A0A5A7Q317_STRAF</name>
<organism evidence="2 3">
    <name type="scientific">Striga asiatica</name>
    <name type="common">Asiatic witchweed</name>
    <name type="synonym">Buchnera asiatica</name>
    <dbReference type="NCBI Taxonomy" id="4170"/>
    <lineage>
        <taxon>Eukaryota</taxon>
        <taxon>Viridiplantae</taxon>
        <taxon>Streptophyta</taxon>
        <taxon>Embryophyta</taxon>
        <taxon>Tracheophyta</taxon>
        <taxon>Spermatophyta</taxon>
        <taxon>Magnoliopsida</taxon>
        <taxon>eudicotyledons</taxon>
        <taxon>Gunneridae</taxon>
        <taxon>Pentapetalae</taxon>
        <taxon>asterids</taxon>
        <taxon>lamiids</taxon>
        <taxon>Lamiales</taxon>
        <taxon>Orobanchaceae</taxon>
        <taxon>Buchnereae</taxon>
        <taxon>Striga</taxon>
    </lineage>
</organism>